<proteinExistence type="predicted"/>
<accession>A0A379XXN5</accession>
<organism evidence="1 2">
    <name type="scientific">Salmonella diarizonae</name>
    <dbReference type="NCBI Taxonomy" id="59204"/>
    <lineage>
        <taxon>Bacteria</taxon>
        <taxon>Pseudomonadati</taxon>
        <taxon>Pseudomonadota</taxon>
        <taxon>Gammaproteobacteria</taxon>
        <taxon>Enterobacterales</taxon>
        <taxon>Enterobacteriaceae</taxon>
        <taxon>Salmonella</taxon>
    </lineage>
</organism>
<sequence length="78" mass="9231">MQNMSLMDQTLRKMRKYGSQSVQVTQSLEAFGRCKPRPAFQDWIYRLKKGERLPRGHYFAGKKPGRPLQIIDEFFHSL</sequence>
<dbReference type="AlphaFoldDB" id="A0A379XXN5"/>
<evidence type="ECO:0000313" key="2">
    <source>
        <dbReference type="Proteomes" id="UP000254633"/>
    </source>
</evidence>
<protein>
    <submittedName>
        <fullName evidence="1">Uncharacterized protein</fullName>
    </submittedName>
</protein>
<dbReference type="Proteomes" id="UP000254633">
    <property type="component" value="Unassembled WGS sequence"/>
</dbReference>
<reference evidence="1 2" key="1">
    <citation type="submission" date="2018-06" db="EMBL/GenBank/DDBJ databases">
        <authorList>
            <consortium name="Pathogen Informatics"/>
            <person name="Doyle S."/>
        </authorList>
    </citation>
    <scope>NUCLEOTIDE SEQUENCE [LARGE SCALE GENOMIC DNA]</scope>
    <source>
        <strain evidence="1 2">NCTC10060</strain>
    </source>
</reference>
<gene>
    <name evidence="1" type="ORF">NCTC10060_05695</name>
</gene>
<dbReference type="RefSeq" id="WP_136057859.1">
    <property type="nucleotide sequence ID" value="NZ_DACWWF010000018.1"/>
</dbReference>
<evidence type="ECO:0000313" key="1">
    <source>
        <dbReference type="EMBL" id="SUI37573.1"/>
    </source>
</evidence>
<dbReference type="EMBL" id="UGXH01000005">
    <property type="protein sequence ID" value="SUI37573.1"/>
    <property type="molecule type" value="Genomic_DNA"/>
</dbReference>
<name>A0A379XXN5_SALDZ</name>